<reference evidence="1 2" key="1">
    <citation type="submission" date="2015-09" db="EMBL/GenBank/DDBJ databases">
        <title>Host preference determinants of Valsa canker pathogens revealed by comparative genomics.</title>
        <authorList>
            <person name="Yin Z."/>
            <person name="Huang L."/>
        </authorList>
    </citation>
    <scope>NUCLEOTIDE SEQUENCE [LARGE SCALE GENOMIC DNA]</scope>
    <source>
        <strain evidence="1 2">YSFL</strain>
    </source>
</reference>
<proteinExistence type="predicted"/>
<gene>
    <name evidence="1" type="ORF">VSDG_04393</name>
</gene>
<comment type="caution">
    <text evidence="1">The sequence shown here is derived from an EMBL/GenBank/DDBJ whole genome shotgun (WGS) entry which is preliminary data.</text>
</comment>
<keyword evidence="2" id="KW-1185">Reference proteome</keyword>
<evidence type="ECO:0000313" key="2">
    <source>
        <dbReference type="Proteomes" id="UP000284375"/>
    </source>
</evidence>
<protein>
    <submittedName>
        <fullName evidence="1">Uncharacterized protein</fullName>
    </submittedName>
</protein>
<organism evidence="1 2">
    <name type="scientific">Cytospora chrysosperma</name>
    <name type="common">Cytospora canker fungus</name>
    <name type="synonym">Sphaeria chrysosperma</name>
    <dbReference type="NCBI Taxonomy" id="252740"/>
    <lineage>
        <taxon>Eukaryota</taxon>
        <taxon>Fungi</taxon>
        <taxon>Dikarya</taxon>
        <taxon>Ascomycota</taxon>
        <taxon>Pezizomycotina</taxon>
        <taxon>Sordariomycetes</taxon>
        <taxon>Sordariomycetidae</taxon>
        <taxon>Diaporthales</taxon>
        <taxon>Cytosporaceae</taxon>
        <taxon>Cytospora</taxon>
    </lineage>
</organism>
<sequence>MASDLGLGSCRKYSWSIISLALGLLAGLRLNRPLSSAAPAAVRRGNLARTTEPAVALLAGSRSDLALGSLRNPGQVSSVGTPHSSKILPDNVLVAAVLQDLDLPQARDRQPVAVVGLDLEPFQRDDPARCYLLGPCDPAVCALFYVVQFVVVLHAPRLAEPASLEP</sequence>
<evidence type="ECO:0000313" key="1">
    <source>
        <dbReference type="EMBL" id="ROV98263.1"/>
    </source>
</evidence>
<dbReference type="EMBL" id="LJZO01000014">
    <property type="protein sequence ID" value="ROV98263.1"/>
    <property type="molecule type" value="Genomic_DNA"/>
</dbReference>
<accession>A0A423W4M8</accession>
<name>A0A423W4M8_CYTCH</name>
<dbReference type="AlphaFoldDB" id="A0A423W4M8"/>
<dbReference type="Proteomes" id="UP000284375">
    <property type="component" value="Unassembled WGS sequence"/>
</dbReference>